<dbReference type="Pfam" id="PF08448">
    <property type="entry name" value="PAS_4"/>
    <property type="match status" value="1"/>
</dbReference>
<evidence type="ECO:0000313" key="5">
    <source>
        <dbReference type="EMBL" id="KYF72069.1"/>
    </source>
</evidence>
<dbReference type="Gene3D" id="3.40.50.2300">
    <property type="match status" value="1"/>
</dbReference>
<protein>
    <recommendedName>
        <fullName evidence="7">STAS domain-containing protein</fullName>
    </recommendedName>
</protein>
<dbReference type="PROSITE" id="PS50110">
    <property type="entry name" value="RESPONSE_REGULATORY"/>
    <property type="match status" value="1"/>
</dbReference>
<dbReference type="CDD" id="cd07041">
    <property type="entry name" value="STAS_RsbR_RsbS_like"/>
    <property type="match status" value="1"/>
</dbReference>
<dbReference type="Gene3D" id="3.30.750.24">
    <property type="entry name" value="STAS domain"/>
    <property type="match status" value="1"/>
</dbReference>
<evidence type="ECO:0000259" key="3">
    <source>
        <dbReference type="PROSITE" id="PS50110"/>
    </source>
</evidence>
<dbReference type="InterPro" id="IPR011006">
    <property type="entry name" value="CheY-like_superfamily"/>
</dbReference>
<dbReference type="Gene3D" id="3.30.450.20">
    <property type="entry name" value="PAS domain"/>
    <property type="match status" value="1"/>
</dbReference>
<dbReference type="InterPro" id="IPR036513">
    <property type="entry name" value="STAS_dom_sf"/>
</dbReference>
<dbReference type="InterPro" id="IPR035965">
    <property type="entry name" value="PAS-like_dom_sf"/>
</dbReference>
<proteinExistence type="predicted"/>
<dbReference type="Proteomes" id="UP000075260">
    <property type="component" value="Unassembled WGS sequence"/>
</dbReference>
<dbReference type="EMBL" id="JEMA01000293">
    <property type="protein sequence ID" value="KYF72069.1"/>
    <property type="molecule type" value="Genomic_DNA"/>
</dbReference>
<dbReference type="PANTHER" id="PTHR33745:SF3">
    <property type="entry name" value="RSBT CO-ANTAGONIST PROTEIN RSBRC"/>
    <property type="match status" value="1"/>
</dbReference>
<evidence type="ECO:0008006" key="7">
    <source>
        <dbReference type="Google" id="ProtNLM"/>
    </source>
</evidence>
<dbReference type="SMART" id="SM00091">
    <property type="entry name" value="PAS"/>
    <property type="match status" value="1"/>
</dbReference>
<comment type="caution">
    <text evidence="5">The sequence shown here is derived from an EMBL/GenBank/DDBJ whole genome shotgun (WGS) entry which is preliminary data.</text>
</comment>
<dbReference type="InterPro" id="IPR013656">
    <property type="entry name" value="PAS_4"/>
</dbReference>
<reference evidence="5 6" key="1">
    <citation type="submission" date="2014-02" db="EMBL/GenBank/DDBJ databases">
        <title>The small core and large imbalanced accessory genome model reveals a collaborative survival strategy of Sorangium cellulosum strains in nature.</title>
        <authorList>
            <person name="Han K."/>
            <person name="Peng R."/>
            <person name="Blom J."/>
            <person name="Li Y.-Z."/>
        </authorList>
    </citation>
    <scope>NUCLEOTIDE SEQUENCE [LARGE SCALE GENOMIC DNA]</scope>
    <source>
        <strain evidence="5 6">So0008-312</strain>
    </source>
</reference>
<keyword evidence="1 2" id="KW-0597">Phosphoprotein</keyword>
<organism evidence="5 6">
    <name type="scientific">Sorangium cellulosum</name>
    <name type="common">Polyangium cellulosum</name>
    <dbReference type="NCBI Taxonomy" id="56"/>
    <lineage>
        <taxon>Bacteria</taxon>
        <taxon>Pseudomonadati</taxon>
        <taxon>Myxococcota</taxon>
        <taxon>Polyangia</taxon>
        <taxon>Polyangiales</taxon>
        <taxon>Polyangiaceae</taxon>
        <taxon>Sorangium</taxon>
    </lineage>
</organism>
<feature type="domain" description="STAS" evidence="4">
    <location>
        <begin position="314"/>
        <end position="425"/>
    </location>
</feature>
<dbReference type="SUPFAM" id="SSF52091">
    <property type="entry name" value="SpoIIaa-like"/>
    <property type="match status" value="1"/>
</dbReference>
<dbReference type="InterPro" id="IPR051932">
    <property type="entry name" value="Bact_StressResp_Reg"/>
</dbReference>
<gene>
    <name evidence="5" type="ORF">BE15_45430</name>
</gene>
<dbReference type="InterPro" id="IPR000014">
    <property type="entry name" value="PAS"/>
</dbReference>
<dbReference type="PROSITE" id="PS50801">
    <property type="entry name" value="STAS"/>
    <property type="match status" value="1"/>
</dbReference>
<dbReference type="InterPro" id="IPR001789">
    <property type="entry name" value="Sig_transdc_resp-reg_receiver"/>
</dbReference>
<evidence type="ECO:0000313" key="6">
    <source>
        <dbReference type="Proteomes" id="UP000075260"/>
    </source>
</evidence>
<accession>A0A150QVM8</accession>
<dbReference type="SUPFAM" id="SSF52172">
    <property type="entry name" value="CheY-like"/>
    <property type="match status" value="1"/>
</dbReference>
<feature type="modified residue" description="4-aspartylphosphate" evidence="2">
    <location>
        <position position="88"/>
    </location>
</feature>
<dbReference type="GO" id="GO:0000160">
    <property type="term" value="P:phosphorelay signal transduction system"/>
    <property type="evidence" value="ECO:0007669"/>
    <property type="project" value="InterPro"/>
</dbReference>
<feature type="domain" description="Response regulatory" evidence="3">
    <location>
        <begin position="10"/>
        <end position="157"/>
    </location>
</feature>
<dbReference type="PANTHER" id="PTHR33745">
    <property type="entry name" value="RSBT ANTAGONIST PROTEIN RSBS-RELATED"/>
    <property type="match status" value="1"/>
</dbReference>
<dbReference type="Pfam" id="PF01740">
    <property type="entry name" value="STAS"/>
    <property type="match status" value="1"/>
</dbReference>
<dbReference type="RefSeq" id="WP_061606592.1">
    <property type="nucleotide sequence ID" value="NZ_JEMA01000293.1"/>
</dbReference>
<evidence type="ECO:0000256" key="2">
    <source>
        <dbReference type="PROSITE-ProRule" id="PRU00169"/>
    </source>
</evidence>
<dbReference type="SUPFAM" id="SSF55785">
    <property type="entry name" value="PYP-like sensor domain (PAS domain)"/>
    <property type="match status" value="1"/>
</dbReference>
<name>A0A150QVM8_SORCE</name>
<dbReference type="AlphaFoldDB" id="A0A150QVM8"/>
<evidence type="ECO:0000259" key="4">
    <source>
        <dbReference type="PROSITE" id="PS50801"/>
    </source>
</evidence>
<dbReference type="InterPro" id="IPR002645">
    <property type="entry name" value="STAS_dom"/>
</dbReference>
<dbReference type="OrthoDB" id="5512413at2"/>
<evidence type="ECO:0000256" key="1">
    <source>
        <dbReference type="ARBA" id="ARBA00022553"/>
    </source>
</evidence>
<sequence>MNGASAKNRRVLVVDDTESIHRTFRDVLAPAGSSAGLDALDALLFGGQGGAPRGPSFELTSAYQGEVALEAVRRSVQAGAPFAVAFVDVRMPPGWDGVETLSRLWEEDPLLQGVICTAYSDCCWEDVMARFGQTDRLLILKKPFDVVEVRQIACALTEKWNRERELEEAVARSSAQDEKHRRLIQSLPDMVLRVDRDGRCLEVKPPRGLALALQPGFSRDMPVGDALPDDVARRLLDDLRRALADDTTQVLEYEQPVGGELRHHEARIVGLDASEALVLIRDITERRRAEAAAAEQRAQQEIIREQARALEALSMPLIPITDDITVMPLIGHMDRHRMRQVQATLTAGIAARNTRVAIVDLTGVPSLGPDAADEIVKLAQAARLLGTDVVLTGIGPHIAQELTRVGRDLGGVTTRLTLQSGVAFAMMKR</sequence>